<organism evidence="2 3">
    <name type="scientific">Eutypa lata (strain UCR-EL1)</name>
    <name type="common">Grapevine dieback disease fungus</name>
    <name type="synonym">Eutypa armeniacae</name>
    <dbReference type="NCBI Taxonomy" id="1287681"/>
    <lineage>
        <taxon>Eukaryota</taxon>
        <taxon>Fungi</taxon>
        <taxon>Dikarya</taxon>
        <taxon>Ascomycota</taxon>
        <taxon>Pezizomycotina</taxon>
        <taxon>Sordariomycetes</taxon>
        <taxon>Xylariomycetidae</taxon>
        <taxon>Xylariales</taxon>
        <taxon>Diatrypaceae</taxon>
        <taxon>Eutypa</taxon>
    </lineage>
</organism>
<evidence type="ECO:0000313" key="3">
    <source>
        <dbReference type="Proteomes" id="UP000012174"/>
    </source>
</evidence>
<sequence>MTQSNQSGYPTTTAPQLPTKLLNGGVTSMSEWEALLGAMDNGQMYDAIYGGPSFPSTEAPTSAAAAINYGGGSGGGDWSPVDASSWDLSAAASFSIGDLAANPASQGVPSISDESLSSGDDLTSSGDLYLSSMGGGPGAGGGNDDYRNPLLQPPSQSAAAGGRSSQDGVNHLALDGLDLNNLGL</sequence>
<name>M7SVC2_EUTLA</name>
<feature type="compositionally biased region" description="Low complexity" evidence="1">
    <location>
        <begin position="155"/>
        <end position="166"/>
    </location>
</feature>
<accession>M7SVC2</accession>
<keyword evidence="3" id="KW-1185">Reference proteome</keyword>
<dbReference type="AlphaFoldDB" id="M7SVC2"/>
<dbReference type="STRING" id="1287681.M7SVC2"/>
<protein>
    <submittedName>
        <fullName evidence="2">Uncharacterized protein</fullName>
    </submittedName>
</protein>
<gene>
    <name evidence="2" type="ORF">UCREL1_4770</name>
</gene>
<evidence type="ECO:0000313" key="2">
    <source>
        <dbReference type="EMBL" id="EMR68217.1"/>
    </source>
</evidence>
<dbReference type="EMBL" id="KB706285">
    <property type="protein sequence ID" value="EMR68217.1"/>
    <property type="molecule type" value="Genomic_DNA"/>
</dbReference>
<feature type="compositionally biased region" description="Low complexity" evidence="1">
    <location>
        <begin position="110"/>
        <end position="132"/>
    </location>
</feature>
<feature type="compositionally biased region" description="Gly residues" evidence="1">
    <location>
        <begin position="133"/>
        <end position="143"/>
    </location>
</feature>
<dbReference type="Proteomes" id="UP000012174">
    <property type="component" value="Unassembled WGS sequence"/>
</dbReference>
<evidence type="ECO:0000256" key="1">
    <source>
        <dbReference type="SAM" id="MobiDB-lite"/>
    </source>
</evidence>
<reference evidence="3" key="1">
    <citation type="journal article" date="2013" name="Genome Announc.">
        <title>Draft genome sequence of the grapevine dieback fungus Eutypa lata UCR-EL1.</title>
        <authorList>
            <person name="Blanco-Ulate B."/>
            <person name="Rolshausen P.E."/>
            <person name="Cantu D."/>
        </authorList>
    </citation>
    <scope>NUCLEOTIDE SEQUENCE [LARGE SCALE GENOMIC DNA]</scope>
    <source>
        <strain evidence="3">UCR-EL1</strain>
    </source>
</reference>
<dbReference type="KEGG" id="ela:UCREL1_4770"/>
<proteinExistence type="predicted"/>
<dbReference type="HOGENOM" id="CLU_1468167_0_0_1"/>
<feature type="region of interest" description="Disordered" evidence="1">
    <location>
        <begin position="104"/>
        <end position="167"/>
    </location>
</feature>